<evidence type="ECO:0000313" key="1">
    <source>
        <dbReference type="EMBL" id="KAJ1897251.1"/>
    </source>
</evidence>
<gene>
    <name evidence="1" type="ORF">LPJ66_003489</name>
</gene>
<dbReference type="EMBL" id="JANBPG010000352">
    <property type="protein sequence ID" value="KAJ1897251.1"/>
    <property type="molecule type" value="Genomic_DNA"/>
</dbReference>
<sequence>MFPPATVQAQHLVLPPINGLLTPISPFQPLQPLPILRMPTHNNNGSNNSNDSSDDEIPQLTTNSRILGESEAFIYYYSCKANNFVKQPVDQMYGPNGKLYIEHIPGHNIITLPKTVPIQRPARRIAQKKPAKNNSNTGLNGKPAKPNNVFIRYRCANSERIKKVFPNATQTDLSRIAAEYWRNETVEGKERFYNEYNAEYSEYTKKSKQWEIQTKQLEIMCYEEFQPQMMSMASVVVPTPAHYESSANFSGAGPINHLEFGGLPGFNQKRRRSYSMPAHRFIANRIPKQSDNKPARKRQRAYPVAEQHFN</sequence>
<name>A0ACC1IKJ8_9FUNG</name>
<proteinExistence type="predicted"/>
<keyword evidence="2" id="KW-1185">Reference proteome</keyword>
<organism evidence="1 2">
    <name type="scientific">Kickxella alabastrina</name>
    <dbReference type="NCBI Taxonomy" id="61397"/>
    <lineage>
        <taxon>Eukaryota</taxon>
        <taxon>Fungi</taxon>
        <taxon>Fungi incertae sedis</taxon>
        <taxon>Zoopagomycota</taxon>
        <taxon>Kickxellomycotina</taxon>
        <taxon>Kickxellomycetes</taxon>
        <taxon>Kickxellales</taxon>
        <taxon>Kickxellaceae</taxon>
        <taxon>Kickxella</taxon>
    </lineage>
</organism>
<comment type="caution">
    <text evidence="1">The sequence shown here is derived from an EMBL/GenBank/DDBJ whole genome shotgun (WGS) entry which is preliminary data.</text>
</comment>
<evidence type="ECO:0000313" key="2">
    <source>
        <dbReference type="Proteomes" id="UP001150581"/>
    </source>
</evidence>
<dbReference type="Proteomes" id="UP001150581">
    <property type="component" value="Unassembled WGS sequence"/>
</dbReference>
<protein>
    <submittedName>
        <fullName evidence="1">Uncharacterized protein</fullName>
    </submittedName>
</protein>
<accession>A0ACC1IKJ8</accession>
<reference evidence="1" key="1">
    <citation type="submission" date="2022-07" db="EMBL/GenBank/DDBJ databases">
        <title>Phylogenomic reconstructions and comparative analyses of Kickxellomycotina fungi.</title>
        <authorList>
            <person name="Reynolds N.K."/>
            <person name="Stajich J.E."/>
            <person name="Barry K."/>
            <person name="Grigoriev I.V."/>
            <person name="Crous P."/>
            <person name="Smith M.E."/>
        </authorList>
    </citation>
    <scope>NUCLEOTIDE SEQUENCE</scope>
    <source>
        <strain evidence="1">Benny 63K</strain>
    </source>
</reference>